<evidence type="ECO:0000313" key="2">
    <source>
        <dbReference type="EMBL" id="MDQ1106670.1"/>
    </source>
</evidence>
<protein>
    <submittedName>
        <fullName evidence="2">PadR family transcriptional regulator PadR</fullName>
    </submittedName>
</protein>
<gene>
    <name evidence="2" type="ORF">QE405_003954</name>
</gene>
<reference evidence="2" key="1">
    <citation type="submission" date="2023-07" db="EMBL/GenBank/DDBJ databases">
        <title>Functional and genomic diversity of the sorghum phyllosphere microbiome.</title>
        <authorList>
            <person name="Shade A."/>
        </authorList>
    </citation>
    <scope>NUCLEOTIDE SEQUENCE</scope>
    <source>
        <strain evidence="2">SORGH_AS_1067</strain>
    </source>
</reference>
<proteinExistence type="predicted"/>
<dbReference type="SUPFAM" id="SSF46785">
    <property type="entry name" value="Winged helix' DNA-binding domain"/>
    <property type="match status" value="1"/>
</dbReference>
<feature type="domain" description="Transcription regulator PadR N-terminal" evidence="1">
    <location>
        <begin position="24"/>
        <end position="93"/>
    </location>
</feature>
<comment type="caution">
    <text evidence="2">The sequence shown here is derived from an EMBL/GenBank/DDBJ whole genome shotgun (WGS) entry which is preliminary data.</text>
</comment>
<dbReference type="Gene3D" id="1.10.10.10">
    <property type="entry name" value="Winged helix-like DNA-binding domain superfamily/Winged helix DNA-binding domain"/>
    <property type="match status" value="1"/>
</dbReference>
<dbReference type="PANTHER" id="PTHR33169">
    <property type="entry name" value="PADR-FAMILY TRANSCRIPTIONAL REGULATOR"/>
    <property type="match status" value="1"/>
</dbReference>
<name>A0AAJ1U324_9ACTN</name>
<dbReference type="PANTHER" id="PTHR33169:SF14">
    <property type="entry name" value="TRANSCRIPTIONAL REGULATOR RV3488"/>
    <property type="match status" value="1"/>
</dbReference>
<evidence type="ECO:0000259" key="1">
    <source>
        <dbReference type="Pfam" id="PF03551"/>
    </source>
</evidence>
<sequence length="128" mass="13844">MRRMVPSEAQVLANLRRGVVDHCVLAALRSGERYGLDIARELEGTLLAGTGTLYPLLSRLRKAGLVTTSWQESSEGPPRRYYRLTGDGDAALQAFEAAWSPFRDAVDGALAGGGGTRSEVERRGEGPR</sequence>
<dbReference type="InterPro" id="IPR036390">
    <property type="entry name" value="WH_DNA-bd_sf"/>
</dbReference>
<evidence type="ECO:0000313" key="3">
    <source>
        <dbReference type="Proteomes" id="UP001239215"/>
    </source>
</evidence>
<dbReference type="CDD" id="cd00090">
    <property type="entry name" value="HTH_ARSR"/>
    <property type="match status" value="1"/>
</dbReference>
<organism evidence="2 3">
    <name type="scientific">Nocardioides zeae</name>
    <dbReference type="NCBI Taxonomy" id="1457234"/>
    <lineage>
        <taxon>Bacteria</taxon>
        <taxon>Bacillati</taxon>
        <taxon>Actinomycetota</taxon>
        <taxon>Actinomycetes</taxon>
        <taxon>Propionibacteriales</taxon>
        <taxon>Nocardioidaceae</taxon>
        <taxon>Nocardioides</taxon>
    </lineage>
</organism>
<dbReference type="InterPro" id="IPR052509">
    <property type="entry name" value="Metal_resp_DNA-bind_regulator"/>
</dbReference>
<dbReference type="EMBL" id="JAUTAN010000001">
    <property type="protein sequence ID" value="MDQ1106670.1"/>
    <property type="molecule type" value="Genomic_DNA"/>
</dbReference>
<dbReference type="AlphaFoldDB" id="A0AAJ1U324"/>
<dbReference type="Proteomes" id="UP001239215">
    <property type="component" value="Unassembled WGS sequence"/>
</dbReference>
<dbReference type="InterPro" id="IPR005149">
    <property type="entry name" value="Tscrpt_reg_PadR_N"/>
</dbReference>
<accession>A0AAJ1U324</accession>
<dbReference type="Pfam" id="PF03551">
    <property type="entry name" value="PadR"/>
    <property type="match status" value="1"/>
</dbReference>
<dbReference type="InterPro" id="IPR011991">
    <property type="entry name" value="ArsR-like_HTH"/>
</dbReference>
<dbReference type="InterPro" id="IPR036388">
    <property type="entry name" value="WH-like_DNA-bd_sf"/>
</dbReference>